<feature type="domain" description="Phosphoribosyltransferase" evidence="7">
    <location>
        <begin position="45"/>
        <end position="156"/>
    </location>
</feature>
<dbReference type="InterPro" id="IPR023031">
    <property type="entry name" value="OPRT"/>
</dbReference>
<comment type="catalytic activity">
    <reaction evidence="6">
        <text>orotidine 5'-phosphate + diphosphate = orotate + 5-phospho-alpha-D-ribose 1-diphosphate</text>
        <dbReference type="Rhea" id="RHEA:10380"/>
        <dbReference type="ChEBI" id="CHEBI:30839"/>
        <dbReference type="ChEBI" id="CHEBI:33019"/>
        <dbReference type="ChEBI" id="CHEBI:57538"/>
        <dbReference type="ChEBI" id="CHEBI:58017"/>
        <dbReference type="EC" id="2.4.2.10"/>
    </reaction>
</comment>
<reference evidence="8 9" key="1">
    <citation type="journal article" name="Nat. Commun.">
        <title>Undinarchaeota illuminate DPANN phylogeny and the impact of gene transfer on archaeal evolution.</title>
        <authorList>
            <person name="Dombrowski N."/>
            <person name="Williams T.A."/>
            <person name="Sun J."/>
            <person name="Woodcroft B.J."/>
            <person name="Lee J.H."/>
            <person name="Minh B.Q."/>
            <person name="Rinke C."/>
            <person name="Spang A."/>
        </authorList>
    </citation>
    <scope>NUCLEOTIDE SEQUENCE [LARGE SCALE GENOMIC DNA]</scope>
    <source>
        <strain evidence="8">MAG_bin17</strain>
    </source>
</reference>
<feature type="binding site" evidence="6">
    <location>
        <position position="91"/>
    </location>
    <ligand>
        <name>5-phospho-alpha-D-ribose 1-diphosphate</name>
        <dbReference type="ChEBI" id="CHEBI:58017"/>
        <note>ligand shared between dimeric partners</note>
    </ligand>
</feature>
<accession>A0A832UQB5</accession>
<comment type="pathway">
    <text evidence="1 6">Pyrimidine metabolism; UMP biosynthesis via de novo pathway; UMP from orotate: step 1/2.</text>
</comment>
<dbReference type="GO" id="GO:0044205">
    <property type="term" value="P:'de novo' UMP biosynthetic process"/>
    <property type="evidence" value="ECO:0007669"/>
    <property type="project" value="UniProtKB-UniRule"/>
</dbReference>
<dbReference type="InterPro" id="IPR029057">
    <property type="entry name" value="PRTase-like"/>
</dbReference>
<dbReference type="GO" id="GO:0004588">
    <property type="term" value="F:orotate phosphoribosyltransferase activity"/>
    <property type="evidence" value="ECO:0007669"/>
    <property type="project" value="UniProtKB-UniRule"/>
</dbReference>
<keyword evidence="9" id="KW-1185">Reference proteome</keyword>
<evidence type="ECO:0000256" key="3">
    <source>
        <dbReference type="ARBA" id="ARBA00022676"/>
    </source>
</evidence>
<dbReference type="InterPro" id="IPR004467">
    <property type="entry name" value="Or_phspho_trans_dom"/>
</dbReference>
<gene>
    <name evidence="6" type="primary">pyrE</name>
    <name evidence="8" type="ORF">H1011_03325</name>
</gene>
<comment type="cofactor">
    <cofactor evidence="6">
        <name>Mg(2+)</name>
        <dbReference type="ChEBI" id="CHEBI:18420"/>
    </cofactor>
</comment>
<evidence type="ECO:0000313" key="8">
    <source>
        <dbReference type="EMBL" id="HIJ99821.1"/>
    </source>
</evidence>
<evidence type="ECO:0000256" key="4">
    <source>
        <dbReference type="ARBA" id="ARBA00022679"/>
    </source>
</evidence>
<name>A0A832UQB5_9ARCH</name>
<dbReference type="Gene3D" id="3.40.50.2020">
    <property type="match status" value="1"/>
</dbReference>
<feature type="binding site" evidence="6">
    <location>
        <position position="95"/>
    </location>
    <ligand>
        <name>5-phospho-alpha-D-ribose 1-diphosphate</name>
        <dbReference type="ChEBI" id="CHEBI:58017"/>
        <note>ligand shared between dimeric partners</note>
    </ligand>
</feature>
<feature type="binding site" evidence="6">
    <location>
        <position position="121"/>
    </location>
    <ligand>
        <name>orotate</name>
        <dbReference type="ChEBI" id="CHEBI:30839"/>
    </ligand>
</feature>
<dbReference type="GO" id="GO:0019856">
    <property type="term" value="P:pyrimidine nucleobase biosynthetic process"/>
    <property type="evidence" value="ECO:0007669"/>
    <property type="project" value="TreeGrafter"/>
</dbReference>
<dbReference type="AlphaFoldDB" id="A0A832UQB5"/>
<comment type="caution">
    <text evidence="6">Lacks conserved residue(s) required for the propagation of feature annotation.</text>
</comment>
<comment type="similarity">
    <text evidence="6">Belongs to the purine/pyrimidine phosphoribosyltransferase family. PyrE subfamily.</text>
</comment>
<evidence type="ECO:0000256" key="2">
    <source>
        <dbReference type="ARBA" id="ARBA00011971"/>
    </source>
</evidence>
<dbReference type="NCBIfam" id="TIGR00336">
    <property type="entry name" value="pyrE"/>
    <property type="match status" value="1"/>
</dbReference>
<dbReference type="HAMAP" id="MF_01208">
    <property type="entry name" value="PyrE"/>
    <property type="match status" value="1"/>
</dbReference>
<dbReference type="SUPFAM" id="SSF53271">
    <property type="entry name" value="PRTase-like"/>
    <property type="match status" value="1"/>
</dbReference>
<evidence type="ECO:0000256" key="1">
    <source>
        <dbReference type="ARBA" id="ARBA00004889"/>
    </source>
</evidence>
<organism evidence="8 9">
    <name type="scientific">Candidatus Undinarchaeum marinum</name>
    <dbReference type="NCBI Taxonomy" id="2756141"/>
    <lineage>
        <taxon>Archaea</taxon>
        <taxon>Candidatus Undinarchaeota</taxon>
        <taxon>Candidatus Undinarchaeia</taxon>
        <taxon>Candidatus Undinarchaeales</taxon>
        <taxon>Candidatus Undinarchaeaceae</taxon>
        <taxon>Candidatus Undinarchaeum</taxon>
    </lineage>
</organism>
<dbReference type="EC" id="2.4.2.10" evidence="2 6"/>
<dbReference type="InterPro" id="IPR000836">
    <property type="entry name" value="PRTase_dom"/>
</dbReference>
<proteinExistence type="inferred from homology"/>
<dbReference type="CDD" id="cd06223">
    <property type="entry name" value="PRTases_typeI"/>
    <property type="match status" value="1"/>
</dbReference>
<evidence type="ECO:0000256" key="5">
    <source>
        <dbReference type="ARBA" id="ARBA00022975"/>
    </source>
</evidence>
<keyword evidence="4 6" id="KW-0808">Transferase</keyword>
<dbReference type="UniPathway" id="UPA00070">
    <property type="reaction ID" value="UER00119"/>
</dbReference>
<keyword evidence="3 6" id="KW-0328">Glycosyltransferase</keyword>
<feature type="binding site" evidence="6">
    <location>
        <position position="149"/>
    </location>
    <ligand>
        <name>orotate</name>
        <dbReference type="ChEBI" id="CHEBI:30839"/>
    </ligand>
</feature>
<dbReference type="Pfam" id="PF00156">
    <property type="entry name" value="Pribosyltran"/>
    <property type="match status" value="1"/>
</dbReference>
<keyword evidence="5 6" id="KW-0665">Pyrimidine biosynthesis</keyword>
<evidence type="ECO:0000256" key="6">
    <source>
        <dbReference type="HAMAP-Rule" id="MF_01208"/>
    </source>
</evidence>
<comment type="subunit">
    <text evidence="6">Homodimer.</text>
</comment>
<dbReference type="EMBL" id="DVAD01000015">
    <property type="protein sequence ID" value="HIJ99821.1"/>
    <property type="molecule type" value="Genomic_DNA"/>
</dbReference>
<evidence type="ECO:0000313" key="9">
    <source>
        <dbReference type="Proteomes" id="UP000604391"/>
    </source>
</evidence>
<dbReference type="PANTHER" id="PTHR19278:SF9">
    <property type="entry name" value="URIDINE 5'-MONOPHOSPHATE SYNTHASE"/>
    <property type="match status" value="1"/>
</dbReference>
<dbReference type="GO" id="GO:0000287">
    <property type="term" value="F:magnesium ion binding"/>
    <property type="evidence" value="ECO:0007669"/>
    <property type="project" value="UniProtKB-UniRule"/>
</dbReference>
<dbReference type="PANTHER" id="PTHR19278">
    <property type="entry name" value="OROTATE PHOSPHORIBOSYLTRANSFERASE"/>
    <property type="match status" value="1"/>
</dbReference>
<evidence type="ECO:0000259" key="7">
    <source>
        <dbReference type="Pfam" id="PF00156"/>
    </source>
</evidence>
<sequence length="200" mass="22165">MNNIVEKIWEYGAILVSTDDGFDLASGKKSPIYIDCRSLISYPDVMDLIAKEASKIVKKTGVEILAGGETAGIPYAAWISARTNIPMAYIRRRPKGYGRTSQVEGSMDSGKKVLLVEDLITTGYSKESFVEGIRNTGATIEHCLVVFDREQGGRERLKENGIELHSLVTLSETLDYGLKTGELSQEDYEKIQKYLEDGSE</sequence>
<feature type="binding site" description="in other chain" evidence="6">
    <location>
        <begin position="117"/>
        <end position="125"/>
    </location>
    <ligand>
        <name>5-phospho-alpha-D-ribose 1-diphosphate</name>
        <dbReference type="ChEBI" id="CHEBI:58017"/>
        <note>ligand shared between dimeric partners</note>
    </ligand>
</feature>
<dbReference type="Proteomes" id="UP000604391">
    <property type="component" value="Unassembled WGS sequence"/>
</dbReference>
<comment type="caution">
    <text evidence="8">The sequence shown here is derived from an EMBL/GenBank/DDBJ whole genome shotgun (WGS) entry which is preliminary data.</text>
</comment>
<keyword evidence="6" id="KW-0460">Magnesium</keyword>
<protein>
    <recommendedName>
        <fullName evidence="2 6">Orotate phosphoribosyltransferase</fullName>
        <shortName evidence="6">OPRT</shortName>
        <shortName evidence="6">OPRTase</shortName>
        <ecNumber evidence="2 6">2.4.2.10</ecNumber>
    </recommendedName>
</protein>
<comment type="function">
    <text evidence="6">Catalyzes the transfer of a ribosyl phosphate group from 5-phosphoribose 1-diphosphate to orotate, leading to the formation of orotidine monophosphate (OMP).</text>
</comment>